<evidence type="ECO:0000256" key="1">
    <source>
        <dbReference type="ARBA" id="ARBA00022729"/>
    </source>
</evidence>
<evidence type="ECO:0000256" key="2">
    <source>
        <dbReference type="SAM" id="SignalP"/>
    </source>
</evidence>
<dbReference type="InterPro" id="IPR036700">
    <property type="entry name" value="BOBF_sf"/>
</dbReference>
<dbReference type="AlphaFoldDB" id="A0A291HME9"/>
<feature type="chain" id="PRO_5012832575" evidence="2">
    <location>
        <begin position="23"/>
        <end position="120"/>
    </location>
</feature>
<name>A0A291HME9_9GAMM</name>
<dbReference type="InterPro" id="IPR005220">
    <property type="entry name" value="CarO-like"/>
</dbReference>
<accession>A0A291HME9</accession>
<dbReference type="SUPFAM" id="SSF101756">
    <property type="entry name" value="Hypothetical protein YgiW"/>
    <property type="match status" value="1"/>
</dbReference>
<dbReference type="Proteomes" id="UP000217763">
    <property type="component" value="Chromosome"/>
</dbReference>
<protein>
    <submittedName>
        <fullName evidence="3">Uncharacterized protein</fullName>
    </submittedName>
</protein>
<gene>
    <name evidence="3" type="ORF">AN401_05045</name>
</gene>
<dbReference type="EMBL" id="CP012621">
    <property type="protein sequence ID" value="ATG73304.1"/>
    <property type="molecule type" value="Genomic_DNA"/>
</dbReference>
<reference evidence="4" key="1">
    <citation type="submission" date="2015-09" db="EMBL/GenBank/DDBJ databases">
        <authorList>
            <person name="Shao Z."/>
            <person name="Wang L."/>
        </authorList>
    </citation>
    <scope>NUCLEOTIDE SEQUENCE [LARGE SCALE GENOMIC DNA]</scope>
    <source>
        <strain evidence="4">F13-1</strain>
    </source>
</reference>
<sequence>MMNKTFIAALIGLTTLTGSAFAATEPGGFQGPDRTEAVSVAQALELSDDAQVRLSGVITESLGDEKYRFQDDSGNLVVEIDDDEWRGLEVTPETRVTLWGEIDKDWNQVELDVERIELAR</sequence>
<dbReference type="PANTHER" id="PTHR36571">
    <property type="entry name" value="PROTEIN YGIW"/>
    <property type="match status" value="1"/>
</dbReference>
<feature type="signal peptide" evidence="2">
    <location>
        <begin position="1"/>
        <end position="22"/>
    </location>
</feature>
<keyword evidence="1 2" id="KW-0732">Signal</keyword>
<dbReference type="PANTHER" id="PTHR36571:SF1">
    <property type="entry name" value="PROTEIN YGIW"/>
    <property type="match status" value="1"/>
</dbReference>
<evidence type="ECO:0000313" key="3">
    <source>
        <dbReference type="EMBL" id="ATG73304.1"/>
    </source>
</evidence>
<dbReference type="Pfam" id="PF04076">
    <property type="entry name" value="BOF"/>
    <property type="match status" value="1"/>
</dbReference>
<dbReference type="Gene3D" id="2.40.50.200">
    <property type="entry name" value="Bacterial OB-fold"/>
    <property type="match status" value="1"/>
</dbReference>
<evidence type="ECO:0000313" key="4">
    <source>
        <dbReference type="Proteomes" id="UP000217763"/>
    </source>
</evidence>
<dbReference type="NCBIfam" id="NF033674">
    <property type="entry name" value="stress_OB_fold"/>
    <property type="match status" value="1"/>
</dbReference>
<keyword evidence="4" id="KW-1185">Reference proteome</keyword>
<dbReference type="RefSeq" id="WP_232513390.1">
    <property type="nucleotide sequence ID" value="NZ_CP012621.1"/>
</dbReference>
<dbReference type="KEGG" id="zdf:AN401_05045"/>
<organism evidence="3 4">
    <name type="scientific">Zobellella denitrificans</name>
    <dbReference type="NCBI Taxonomy" id="347534"/>
    <lineage>
        <taxon>Bacteria</taxon>
        <taxon>Pseudomonadati</taxon>
        <taxon>Pseudomonadota</taxon>
        <taxon>Gammaproteobacteria</taxon>
        <taxon>Aeromonadales</taxon>
        <taxon>Aeromonadaceae</taxon>
        <taxon>Zobellella</taxon>
    </lineage>
</organism>
<proteinExistence type="predicted"/>